<dbReference type="CDD" id="cd15482">
    <property type="entry name" value="Sialidase_non-viral"/>
    <property type="match status" value="1"/>
</dbReference>
<dbReference type="SUPFAM" id="SSF50939">
    <property type="entry name" value="Sialidases"/>
    <property type="match status" value="1"/>
</dbReference>
<feature type="chain" id="PRO_5046876202" evidence="1">
    <location>
        <begin position="30"/>
        <end position="521"/>
    </location>
</feature>
<dbReference type="RefSeq" id="WP_173132714.1">
    <property type="nucleotide sequence ID" value="NZ_JABRWJ010000012.1"/>
</dbReference>
<comment type="caution">
    <text evidence="2">The sequence shown here is derived from an EMBL/GenBank/DDBJ whole genome shotgun (WGS) entry which is preliminary data.</text>
</comment>
<dbReference type="InterPro" id="IPR036278">
    <property type="entry name" value="Sialidase_sf"/>
</dbReference>
<protein>
    <submittedName>
        <fullName evidence="2">Exo-alpha-sialidase</fullName>
    </submittedName>
</protein>
<accession>A0ABX2ES88</accession>
<feature type="signal peptide" evidence="1">
    <location>
        <begin position="1"/>
        <end position="29"/>
    </location>
</feature>
<reference evidence="2 3" key="1">
    <citation type="submission" date="2020-05" db="EMBL/GenBank/DDBJ databases">
        <title>Aquincola sp. isolate from soil.</title>
        <authorList>
            <person name="Han J."/>
            <person name="Kim D.-U."/>
        </authorList>
    </citation>
    <scope>NUCLEOTIDE SEQUENCE [LARGE SCALE GENOMIC DNA]</scope>
    <source>
        <strain evidence="2 3">S2</strain>
    </source>
</reference>
<dbReference type="Proteomes" id="UP000737171">
    <property type="component" value="Unassembled WGS sequence"/>
</dbReference>
<evidence type="ECO:0000313" key="3">
    <source>
        <dbReference type="Proteomes" id="UP000737171"/>
    </source>
</evidence>
<dbReference type="EMBL" id="JABRWJ010000012">
    <property type="protein sequence ID" value="NRF71468.1"/>
    <property type="molecule type" value="Genomic_DNA"/>
</dbReference>
<organism evidence="2 3">
    <name type="scientific">Pseudaquabacterium terrae</name>
    <dbReference type="NCBI Taxonomy" id="2732868"/>
    <lineage>
        <taxon>Bacteria</taxon>
        <taxon>Pseudomonadati</taxon>
        <taxon>Pseudomonadota</taxon>
        <taxon>Betaproteobacteria</taxon>
        <taxon>Burkholderiales</taxon>
        <taxon>Sphaerotilaceae</taxon>
        <taxon>Pseudaquabacterium</taxon>
    </lineage>
</organism>
<gene>
    <name evidence="2" type="ORF">HLB44_31225</name>
</gene>
<sequence>MRRMVALVHSVLARLVAAGLLASPMVASALQPAQQIGWRLELSGPAERAELTLITDVPAADQGQPALQFLAAELQGAWYCYGGQPLGWAPCSTPLPAHSQGALPAQARLALGTHDTLALRGAQLHAGYGTSADEMLAAGRHRRVAALGPARSVDWSDAQTVPGSTNVVLAFNNTALALRDATGVLHLVWADGGQGWHGRHDGQAWSVAALPKAGGGSIDKPTLALLADGELLLAWSEQAGSTRQLLVARSRDGRSRWDLPLTLASGNLGSAVALESLQGGSGVAGAVVAWIDEGAGRVLSRQWSGSGWSLGDWSPALSPAAAAGVPHDIGLASFGQTVWATWEDKRSGAGDSEIYLARSTDSGLSWQVDRRLPLTAGSPAGGDPSLQLLPDGRLLLAYQHQNKVWFTLSADGGTSFAPAVSLGPGLFAHVAANQRGSVAFTWEHFSSGGAQNDSGKTVGSTLSLDALARVEGPHAMPGSEAVTYAVQAAAAVAHDRIDVFWVDAAPGGARVIRWRSGRLVD</sequence>
<evidence type="ECO:0000313" key="2">
    <source>
        <dbReference type="EMBL" id="NRF71468.1"/>
    </source>
</evidence>
<proteinExistence type="predicted"/>
<dbReference type="Gene3D" id="2.120.10.10">
    <property type="match status" value="1"/>
</dbReference>
<keyword evidence="3" id="KW-1185">Reference proteome</keyword>
<evidence type="ECO:0000256" key="1">
    <source>
        <dbReference type="SAM" id="SignalP"/>
    </source>
</evidence>
<keyword evidence="1" id="KW-0732">Signal</keyword>
<name>A0ABX2ES88_9BURK</name>